<evidence type="ECO:0000313" key="4">
    <source>
        <dbReference type="Proteomes" id="UP000636479"/>
    </source>
</evidence>
<evidence type="ECO:0000256" key="1">
    <source>
        <dbReference type="SAM" id="MobiDB-lite"/>
    </source>
</evidence>
<feature type="domain" description="C2H2-type" evidence="2">
    <location>
        <begin position="11"/>
        <end position="33"/>
    </location>
</feature>
<dbReference type="RefSeq" id="XP_037219821.1">
    <property type="nucleotide sequence ID" value="XM_037364177.1"/>
</dbReference>
<dbReference type="EMBL" id="JACAZF010000006">
    <property type="protein sequence ID" value="KAF7301821.1"/>
    <property type="molecule type" value="Genomic_DNA"/>
</dbReference>
<evidence type="ECO:0000259" key="2">
    <source>
        <dbReference type="PROSITE" id="PS00028"/>
    </source>
</evidence>
<comment type="caution">
    <text evidence="3">The sequence shown here is derived from an EMBL/GenBank/DDBJ whole genome shotgun (WGS) entry which is preliminary data.</text>
</comment>
<feature type="compositionally biased region" description="Low complexity" evidence="1">
    <location>
        <begin position="186"/>
        <end position="209"/>
    </location>
</feature>
<accession>A0A8H6SLW8</accession>
<gene>
    <name evidence="3" type="ORF">MIND_00747900</name>
</gene>
<feature type="region of interest" description="Disordered" evidence="1">
    <location>
        <begin position="179"/>
        <end position="285"/>
    </location>
</feature>
<keyword evidence="4" id="KW-1185">Reference proteome</keyword>
<sequence>MSTPSPPVYPCRWKWCRSVYNTTAELVKHVQNHVQAEQPCRLRDLAEQLRAEEGIGRSISLGLGTNSQNSHSLDSFEALRQPLAMLSHSSSSSSLANALSPVLRPTTPNLSAIENTSTPDAIPNPELPELDTMISQQLSPSSRLPFYGSQDSDISVERQLTQDLDMSFDVSQSNPYAGELNWTGTSQSQSQSYSQQHSSASSSSSSQSQAGITQQRSTYTPTRQPWYGSPNHAQTRSFRSGSMKLQSPPGTLNPSMLSQPFLHSLESSSPFIPRTQAPYQSQSQE</sequence>
<dbReference type="Proteomes" id="UP000636479">
    <property type="component" value="Unassembled WGS sequence"/>
</dbReference>
<dbReference type="InterPro" id="IPR013087">
    <property type="entry name" value="Znf_C2H2_type"/>
</dbReference>
<dbReference type="GeneID" id="59346693"/>
<protein>
    <submittedName>
        <fullName evidence="3">C2H2-type domain-containing protein</fullName>
    </submittedName>
</protein>
<organism evidence="3 4">
    <name type="scientific">Mycena indigotica</name>
    <dbReference type="NCBI Taxonomy" id="2126181"/>
    <lineage>
        <taxon>Eukaryota</taxon>
        <taxon>Fungi</taxon>
        <taxon>Dikarya</taxon>
        <taxon>Basidiomycota</taxon>
        <taxon>Agaricomycotina</taxon>
        <taxon>Agaricomycetes</taxon>
        <taxon>Agaricomycetidae</taxon>
        <taxon>Agaricales</taxon>
        <taxon>Marasmiineae</taxon>
        <taxon>Mycenaceae</taxon>
        <taxon>Mycena</taxon>
    </lineage>
</organism>
<feature type="region of interest" description="Disordered" evidence="1">
    <location>
        <begin position="107"/>
        <end position="127"/>
    </location>
</feature>
<feature type="compositionally biased region" description="Polar residues" evidence="1">
    <location>
        <begin position="210"/>
        <end position="223"/>
    </location>
</feature>
<name>A0A8H6SLW8_9AGAR</name>
<dbReference type="PROSITE" id="PS00028">
    <property type="entry name" value="ZINC_FINGER_C2H2_1"/>
    <property type="match status" value="1"/>
</dbReference>
<evidence type="ECO:0000313" key="3">
    <source>
        <dbReference type="EMBL" id="KAF7301821.1"/>
    </source>
</evidence>
<dbReference type="AlphaFoldDB" id="A0A8H6SLW8"/>
<dbReference type="OrthoDB" id="3270241at2759"/>
<feature type="compositionally biased region" description="Polar residues" evidence="1">
    <location>
        <begin position="107"/>
        <end position="119"/>
    </location>
</feature>
<reference evidence="3" key="1">
    <citation type="submission" date="2020-05" db="EMBL/GenBank/DDBJ databases">
        <title>Mycena genomes resolve the evolution of fungal bioluminescence.</title>
        <authorList>
            <person name="Tsai I.J."/>
        </authorList>
    </citation>
    <scope>NUCLEOTIDE SEQUENCE</scope>
    <source>
        <strain evidence="3">171206Taipei</strain>
    </source>
</reference>
<feature type="compositionally biased region" description="Polar residues" evidence="1">
    <location>
        <begin position="231"/>
        <end position="258"/>
    </location>
</feature>
<proteinExistence type="predicted"/>